<feature type="region of interest" description="Disordered" evidence="1">
    <location>
        <begin position="469"/>
        <end position="490"/>
    </location>
</feature>
<feature type="domain" description="DUF4378" evidence="2">
    <location>
        <begin position="547"/>
        <end position="669"/>
    </location>
</feature>
<dbReference type="Pfam" id="PF14309">
    <property type="entry name" value="DUF4378"/>
    <property type="match status" value="1"/>
</dbReference>
<dbReference type="PANTHER" id="PTHR34282">
    <property type="entry name" value="OS01G0228800 PROTEIN-RELATED"/>
    <property type="match status" value="1"/>
</dbReference>
<feature type="region of interest" description="Disordered" evidence="1">
    <location>
        <begin position="285"/>
        <end position="315"/>
    </location>
</feature>
<feature type="region of interest" description="Disordered" evidence="1">
    <location>
        <begin position="342"/>
        <end position="372"/>
    </location>
</feature>
<comment type="caution">
    <text evidence="3">The sequence shown here is derived from an EMBL/GenBank/DDBJ whole genome shotgun (WGS) entry which is preliminary data.</text>
</comment>
<feature type="region of interest" description="Disordered" evidence="1">
    <location>
        <begin position="390"/>
        <end position="425"/>
    </location>
</feature>
<keyword evidence="4" id="KW-1185">Reference proteome</keyword>
<feature type="compositionally biased region" description="Basic and acidic residues" evidence="1">
    <location>
        <begin position="295"/>
        <end position="315"/>
    </location>
</feature>
<feature type="region of interest" description="Disordered" evidence="1">
    <location>
        <begin position="34"/>
        <end position="57"/>
    </location>
</feature>
<feature type="compositionally biased region" description="Low complexity" evidence="1">
    <location>
        <begin position="169"/>
        <end position="188"/>
    </location>
</feature>
<evidence type="ECO:0000259" key="2">
    <source>
        <dbReference type="Pfam" id="PF14309"/>
    </source>
</evidence>
<name>A0ABD1HX10_SALDI</name>
<dbReference type="EMBL" id="JBEAFC010000004">
    <property type="protein sequence ID" value="KAL1559824.1"/>
    <property type="molecule type" value="Genomic_DNA"/>
</dbReference>
<evidence type="ECO:0000313" key="4">
    <source>
        <dbReference type="Proteomes" id="UP001567538"/>
    </source>
</evidence>
<proteinExistence type="predicted"/>
<feature type="compositionally biased region" description="Basic and acidic residues" evidence="1">
    <location>
        <begin position="349"/>
        <end position="372"/>
    </location>
</feature>
<dbReference type="PANTHER" id="PTHR34282:SF2">
    <property type="entry name" value="DUF3741 DOMAIN-CONTAINING PROTEIN"/>
    <property type="match status" value="1"/>
</dbReference>
<dbReference type="Proteomes" id="UP001567538">
    <property type="component" value="Unassembled WGS sequence"/>
</dbReference>
<feature type="compositionally biased region" description="Low complexity" evidence="1">
    <location>
        <begin position="469"/>
        <end position="480"/>
    </location>
</feature>
<evidence type="ECO:0000256" key="1">
    <source>
        <dbReference type="SAM" id="MobiDB-lite"/>
    </source>
</evidence>
<accession>A0ABD1HX10</accession>
<evidence type="ECO:0000313" key="3">
    <source>
        <dbReference type="EMBL" id="KAL1559824.1"/>
    </source>
</evidence>
<gene>
    <name evidence="3" type="ORF">AAHA92_10122</name>
</gene>
<feature type="region of interest" description="Disordered" evidence="1">
    <location>
        <begin position="166"/>
        <end position="188"/>
    </location>
</feature>
<dbReference type="AlphaFoldDB" id="A0ABD1HX10"/>
<organism evidence="3 4">
    <name type="scientific">Salvia divinorum</name>
    <name type="common">Maria pastora</name>
    <name type="synonym">Diviner's sage</name>
    <dbReference type="NCBI Taxonomy" id="28513"/>
    <lineage>
        <taxon>Eukaryota</taxon>
        <taxon>Viridiplantae</taxon>
        <taxon>Streptophyta</taxon>
        <taxon>Embryophyta</taxon>
        <taxon>Tracheophyta</taxon>
        <taxon>Spermatophyta</taxon>
        <taxon>Magnoliopsida</taxon>
        <taxon>eudicotyledons</taxon>
        <taxon>Gunneridae</taxon>
        <taxon>Pentapetalae</taxon>
        <taxon>asterids</taxon>
        <taxon>lamiids</taxon>
        <taxon>Lamiales</taxon>
        <taxon>Lamiaceae</taxon>
        <taxon>Nepetoideae</taxon>
        <taxon>Mentheae</taxon>
        <taxon>Salviinae</taxon>
        <taxon>Salvia</taxon>
        <taxon>Salvia subgen. Calosphace</taxon>
    </lineage>
</organism>
<dbReference type="InterPro" id="IPR025486">
    <property type="entry name" value="DUF4378"/>
</dbReference>
<protein>
    <recommendedName>
        <fullName evidence="2">DUF4378 domain-containing protein</fullName>
    </recommendedName>
</protein>
<sequence length="677" mass="76344">MPQDSLRSAVYRSFVTCDDPKGVADCKTVRKSKIARQKQLNKTSSSSQEQERERREPSLCFQVMEVSRGAERLNKVVERPSSEHTATDLLRGALHLQQSLVMFGKLHKEKRALDLVDDDKPRVSASRDCYDELRDVIRESFARQNILAKEKLVCDFDRKHSELCVDLPSSSSSQTSSSLLHSGSSGSSSIRLEKTNLIAKLMGLEEAAPAFSKDMRSPLLDIDLPRPNKQLEEIIETMHFKRNLGRNSFLHDYNLHSNALFLRKDTPPIVIMKPLRDQCINGGEHVKSRQTPRKMRAELPPRPELKKPNEKLDRSKEGRIQARPVKKAAVDSLSTTRIYQSKPLLPQMQKKEAPKIRKPKDAKPPRSDKTQDVAKLAALKTVRGNNVSKSQIAATNKGMKPTPLVPKKSLRKGESNRKPSPHIVENTQREANFAISTETTTSESMVKNTQPEETTKQVAKAFYVSDRSANAASSPSDASDVITKDDPHRAEDDSLFPSFDSDQIKGCKSIIKSRYLLLRSASFLNHVEELFDTGTHGSTVFQSSLDSEGLYDALLLDCAKEILERKSLSCRSTRKLWSQNLLRRPRYHSSIEQLVEEIADIIEDLQNYSEDGGHIVVADSIYPMLDKDLRRNEEVTGAWDSGWRKGYAMEAVDEVMHEVEEQVLSEIVADVITEIML</sequence>
<reference evidence="3 4" key="1">
    <citation type="submission" date="2024-06" db="EMBL/GenBank/DDBJ databases">
        <title>A chromosome level genome sequence of Diviner's sage (Salvia divinorum).</title>
        <authorList>
            <person name="Ford S.A."/>
            <person name="Ro D.-K."/>
            <person name="Ness R.W."/>
            <person name="Phillips M.A."/>
        </authorList>
    </citation>
    <scope>NUCLEOTIDE SEQUENCE [LARGE SCALE GENOMIC DNA]</scope>
    <source>
        <strain evidence="3">SAF-2024a</strain>
        <tissue evidence="3">Leaf</tissue>
    </source>
</reference>